<reference evidence="3" key="3">
    <citation type="submission" date="2018-08" db="UniProtKB">
        <authorList>
            <consortium name="EnsemblPlants"/>
        </authorList>
    </citation>
    <scope>IDENTIFICATION</scope>
    <source>
        <strain evidence="3">cv. Bd21</strain>
    </source>
</reference>
<evidence type="ECO:0000313" key="4">
    <source>
        <dbReference type="Proteomes" id="UP000008810"/>
    </source>
</evidence>
<name>A0A2K2CNQ1_BRADI</name>
<reference evidence="2" key="2">
    <citation type="submission" date="2017-06" db="EMBL/GenBank/DDBJ databases">
        <title>WGS assembly of Brachypodium distachyon.</title>
        <authorList>
            <consortium name="The International Brachypodium Initiative"/>
            <person name="Lucas S."/>
            <person name="Harmon-Smith M."/>
            <person name="Lail K."/>
            <person name="Tice H."/>
            <person name="Grimwood J."/>
            <person name="Bruce D."/>
            <person name="Barry K."/>
            <person name="Shu S."/>
            <person name="Lindquist E."/>
            <person name="Wang M."/>
            <person name="Pitluck S."/>
            <person name="Vogel J.P."/>
            <person name="Garvin D.F."/>
            <person name="Mockler T.C."/>
            <person name="Schmutz J."/>
            <person name="Rokhsar D."/>
            <person name="Bevan M.W."/>
        </authorList>
    </citation>
    <scope>NUCLEOTIDE SEQUENCE</scope>
    <source>
        <strain evidence="2">Bd21</strain>
    </source>
</reference>
<dbReference type="Proteomes" id="UP000008810">
    <property type="component" value="Chromosome 4"/>
</dbReference>
<sequence>MPSVRYRQSLSRKRFTALGGTPGRSDNLTSGVAKHGSPPRLIGGRKEAGIRVELQPAMIRRDPHLISFLA</sequence>
<feature type="region of interest" description="Disordered" evidence="1">
    <location>
        <begin position="1"/>
        <end position="43"/>
    </location>
</feature>
<dbReference type="InParanoid" id="A0A2K2CNQ1"/>
<dbReference type="Gramene" id="PNT63652">
    <property type="protein sequence ID" value="PNT63652"/>
    <property type="gene ID" value="BRADI_4g19488v3"/>
</dbReference>
<accession>A0A2K2CNQ1</accession>
<dbReference type="AlphaFoldDB" id="A0A2K2CNQ1"/>
<dbReference type="EMBL" id="CM000883">
    <property type="protein sequence ID" value="PNT63652.1"/>
    <property type="molecule type" value="Genomic_DNA"/>
</dbReference>
<organism evidence="2">
    <name type="scientific">Brachypodium distachyon</name>
    <name type="common">Purple false brome</name>
    <name type="synonym">Trachynia distachya</name>
    <dbReference type="NCBI Taxonomy" id="15368"/>
    <lineage>
        <taxon>Eukaryota</taxon>
        <taxon>Viridiplantae</taxon>
        <taxon>Streptophyta</taxon>
        <taxon>Embryophyta</taxon>
        <taxon>Tracheophyta</taxon>
        <taxon>Spermatophyta</taxon>
        <taxon>Magnoliopsida</taxon>
        <taxon>Liliopsida</taxon>
        <taxon>Poales</taxon>
        <taxon>Poaceae</taxon>
        <taxon>BOP clade</taxon>
        <taxon>Pooideae</taxon>
        <taxon>Stipodae</taxon>
        <taxon>Brachypodieae</taxon>
        <taxon>Brachypodium</taxon>
    </lineage>
</organism>
<evidence type="ECO:0000256" key="1">
    <source>
        <dbReference type="SAM" id="MobiDB-lite"/>
    </source>
</evidence>
<reference evidence="2 3" key="1">
    <citation type="journal article" date="2010" name="Nature">
        <title>Genome sequencing and analysis of the model grass Brachypodium distachyon.</title>
        <authorList>
            <consortium name="International Brachypodium Initiative"/>
        </authorList>
    </citation>
    <scope>NUCLEOTIDE SEQUENCE [LARGE SCALE GENOMIC DNA]</scope>
    <source>
        <strain evidence="2 3">Bd21</strain>
    </source>
</reference>
<keyword evidence="4" id="KW-1185">Reference proteome</keyword>
<evidence type="ECO:0000313" key="3">
    <source>
        <dbReference type="EnsemblPlants" id="PNT63652"/>
    </source>
</evidence>
<dbReference type="EnsemblPlants" id="PNT63652">
    <property type="protein sequence ID" value="PNT63652"/>
    <property type="gene ID" value="BRADI_4g19488v3"/>
</dbReference>
<protein>
    <submittedName>
        <fullName evidence="2 3">Uncharacterized protein</fullName>
    </submittedName>
</protein>
<proteinExistence type="predicted"/>
<gene>
    <name evidence="2" type="ORF">BRADI_4g19488v3</name>
</gene>
<evidence type="ECO:0000313" key="2">
    <source>
        <dbReference type="EMBL" id="PNT63652.1"/>
    </source>
</evidence>